<comment type="caution">
    <text evidence="3">The sequence shown here is derived from an EMBL/GenBank/DDBJ whole genome shotgun (WGS) entry which is preliminary data.</text>
</comment>
<dbReference type="InterPro" id="IPR036514">
    <property type="entry name" value="SGNH_hydro_sf"/>
</dbReference>
<dbReference type="GO" id="GO:0003877">
    <property type="term" value="F:ATP:ADP adenylyltransferase activity"/>
    <property type="evidence" value="ECO:0007669"/>
    <property type="project" value="InterPro"/>
</dbReference>
<accession>A0A5N5QKG3</accession>
<dbReference type="Pfam" id="PF09830">
    <property type="entry name" value="ATP_transf"/>
    <property type="match status" value="1"/>
</dbReference>
<dbReference type="GO" id="GO:0005524">
    <property type="term" value="F:ATP binding"/>
    <property type="evidence" value="ECO:0007669"/>
    <property type="project" value="InterPro"/>
</dbReference>
<dbReference type="PANTHER" id="PTHR38420">
    <property type="entry name" value="AP-4-A PHOSPHORYLASE II"/>
    <property type="match status" value="1"/>
</dbReference>
<evidence type="ECO:0000259" key="1">
    <source>
        <dbReference type="Pfam" id="PF09830"/>
    </source>
</evidence>
<evidence type="ECO:0000313" key="3">
    <source>
        <dbReference type="EMBL" id="KAB5591988.1"/>
    </source>
</evidence>
<evidence type="ECO:0000313" key="4">
    <source>
        <dbReference type="Proteomes" id="UP000383932"/>
    </source>
</evidence>
<protein>
    <submittedName>
        <fullName evidence="3">Uncharacterized protein</fullName>
    </submittedName>
</protein>
<dbReference type="Pfam" id="PF19327">
    <property type="entry name" value="Ap4A_phos_N"/>
    <property type="match status" value="1"/>
</dbReference>
<dbReference type="AlphaFoldDB" id="A0A5N5QKG3"/>
<keyword evidence="4" id="KW-1185">Reference proteome</keyword>
<feature type="domain" description="Ap4A phosphorylase 1/2 N-terminal" evidence="2">
    <location>
        <begin position="13"/>
        <end position="171"/>
    </location>
</feature>
<dbReference type="PANTHER" id="PTHR38420:SF1">
    <property type="entry name" value="PUTATIVE (AFU_ORTHOLOGUE AFUA_5G14690)-RELATED"/>
    <property type="match status" value="1"/>
</dbReference>
<name>A0A5N5QKG3_9AGAM</name>
<reference evidence="3 4" key="1">
    <citation type="journal article" date="2019" name="Fungal Biol. Biotechnol.">
        <title>Draft genome sequence of fastidious pathogen Ceratobasidium theobromae, which causes vascular-streak dieback in Theobroma cacao.</title>
        <authorList>
            <person name="Ali S.S."/>
            <person name="Asman A."/>
            <person name="Shao J."/>
            <person name="Firmansyah A.P."/>
            <person name="Susilo A.W."/>
            <person name="Rosmana A."/>
            <person name="McMahon P."/>
            <person name="Junaid M."/>
            <person name="Guest D."/>
            <person name="Kheng T.Y."/>
            <person name="Meinhardt L.W."/>
            <person name="Bailey B.A."/>
        </authorList>
    </citation>
    <scope>NUCLEOTIDE SEQUENCE [LARGE SCALE GENOMIC DNA]</scope>
    <source>
        <strain evidence="3 4">CT2</strain>
    </source>
</reference>
<dbReference type="GO" id="GO:0009117">
    <property type="term" value="P:nucleotide metabolic process"/>
    <property type="evidence" value="ECO:0007669"/>
    <property type="project" value="InterPro"/>
</dbReference>
<organism evidence="3 4">
    <name type="scientific">Ceratobasidium theobromae</name>
    <dbReference type="NCBI Taxonomy" id="1582974"/>
    <lineage>
        <taxon>Eukaryota</taxon>
        <taxon>Fungi</taxon>
        <taxon>Dikarya</taxon>
        <taxon>Basidiomycota</taxon>
        <taxon>Agaricomycotina</taxon>
        <taxon>Agaricomycetes</taxon>
        <taxon>Cantharellales</taxon>
        <taxon>Ceratobasidiaceae</taxon>
        <taxon>Ceratobasidium</taxon>
    </lineage>
</organism>
<evidence type="ECO:0000259" key="2">
    <source>
        <dbReference type="Pfam" id="PF19327"/>
    </source>
</evidence>
<dbReference type="Gene3D" id="3.30.428.70">
    <property type="match status" value="1"/>
</dbReference>
<dbReference type="InterPro" id="IPR009163">
    <property type="entry name" value="Ap4A_phos1/2"/>
</dbReference>
<dbReference type="EMBL" id="SSOP01000080">
    <property type="protein sequence ID" value="KAB5591988.1"/>
    <property type="molecule type" value="Genomic_DNA"/>
</dbReference>
<dbReference type="Proteomes" id="UP000383932">
    <property type="component" value="Unassembled WGS sequence"/>
</dbReference>
<dbReference type="InterPro" id="IPR019200">
    <property type="entry name" value="ATP_adenylylTrfase_C"/>
</dbReference>
<proteinExistence type="predicted"/>
<dbReference type="Gene3D" id="3.40.50.1110">
    <property type="entry name" value="SGNH hydrolase"/>
    <property type="match status" value="1"/>
</dbReference>
<dbReference type="InterPro" id="IPR045759">
    <property type="entry name" value="Ap4A_phos1/2_N"/>
</dbReference>
<gene>
    <name evidence="3" type="ORF">CTheo_4574</name>
</gene>
<dbReference type="SUPFAM" id="SSF54197">
    <property type="entry name" value="HIT-like"/>
    <property type="match status" value="1"/>
</dbReference>
<dbReference type="SUPFAM" id="SSF52266">
    <property type="entry name" value="SGNH hydrolase"/>
    <property type="match status" value="1"/>
</dbReference>
<dbReference type="OrthoDB" id="10267950at2759"/>
<dbReference type="InterPro" id="IPR036265">
    <property type="entry name" value="HIT-like_sf"/>
</dbReference>
<sequence>MSFLKHFEVISSLLPKFEKAKSSGALFFFPSTRSRVIERGINFDIATCPAIQKKPILPAPDFAKVDKPDPFMPPYVPDLYIGDIKDELDGDEYAILLNKFSVIPGHFLMHNLPLKGFQPQNSPLTPSDLTQAYLLIRAARKSPNPIFAFYNCGENSGASQPHKHIQFIPTKDPDAADDEDEEFSRPPIEAYVRNLKLEDDTKIFSLPLPYVHLVRKLELPSASLSGTKALSGQALEELTQTLTNSFLGLLDEAVHATRLYYNAQSTSLLADDTGRASVPNYNILITSEYMHLIPRLREQTLEELHPVGPNGDKIEGDKAYTPQRLSVNSLGFAGMLLGKSEAESQAIKARGVVELLRLCSICYAFVWLPLNVLVVYNGQRRDWDGSILARSIHADGNPPDSGDSYSTVSWNPFQAPTPSPANPIGVHWPGLTSVGLFQPNWVGYMTKEFNASTLLAFDYAIAGNNVTGLTSQIQTEFVPTAGHKPVSFESGSLIRARGIVSWIGINDLAQNATIDMSINQLIQQQQSLYALGARNFILINVPPWDRSPLGKLLPSHYGPKRRFIGAKVSGLGPRILTWNAQLAASARAFSAQHPDASVLVFSSWDTLTAILDNPARFNFTSPTTIGGDVWKDDLHPTSRIHYRIATDITAWLISLSPVPPIATPTSSGIVSVPGWSSTPPSVLSGRGAQNMSSVNLVLVIFMALAATGSVEAWVDRLHPPPKAGIVGKTSAGP</sequence>
<feature type="domain" description="ATP adenylyltransferase C-terminal" evidence="1">
    <location>
        <begin position="208"/>
        <end position="360"/>
    </location>
</feature>
<dbReference type="InterPro" id="IPR043171">
    <property type="entry name" value="Ap4A_phos1/2-like"/>
</dbReference>